<dbReference type="InterPro" id="IPR045497">
    <property type="entry name" value="DUF6438"/>
</dbReference>
<dbReference type="RefSeq" id="WP_343887981.1">
    <property type="nucleotide sequence ID" value="NZ_BAAAEH010000005.1"/>
</dbReference>
<evidence type="ECO:0000313" key="7">
    <source>
        <dbReference type="Proteomes" id="UP001419910"/>
    </source>
</evidence>
<comment type="caution">
    <text evidence="6">The sequence shown here is derived from an EMBL/GenBank/DDBJ whole genome shotgun (WGS) entry which is preliminary data.</text>
</comment>
<reference evidence="6 7" key="1">
    <citation type="submission" date="2024-05" db="EMBL/GenBank/DDBJ databases">
        <authorList>
            <person name="Liu Q."/>
            <person name="Xin Y.-H."/>
        </authorList>
    </citation>
    <scope>NUCLEOTIDE SEQUENCE [LARGE SCALE GENOMIC DNA]</scope>
    <source>
        <strain evidence="6 7">CGMCC 1.10181</strain>
    </source>
</reference>
<dbReference type="Gene3D" id="1.25.40.20">
    <property type="entry name" value="Ankyrin repeat-containing domain"/>
    <property type="match status" value="1"/>
</dbReference>
<organism evidence="6 7">
    <name type="scientific">Sphingomonas oligophenolica</name>
    <dbReference type="NCBI Taxonomy" id="301154"/>
    <lineage>
        <taxon>Bacteria</taxon>
        <taxon>Pseudomonadati</taxon>
        <taxon>Pseudomonadota</taxon>
        <taxon>Alphaproteobacteria</taxon>
        <taxon>Sphingomonadales</taxon>
        <taxon>Sphingomonadaceae</taxon>
        <taxon>Sphingomonas</taxon>
    </lineage>
</organism>
<evidence type="ECO:0000256" key="4">
    <source>
        <dbReference type="SAM" id="SignalP"/>
    </source>
</evidence>
<name>A0ABU9XXU4_9SPHN</name>
<feature type="region of interest" description="Disordered" evidence="3">
    <location>
        <begin position="25"/>
        <end position="57"/>
    </location>
</feature>
<dbReference type="PANTHER" id="PTHR24198:SF194">
    <property type="entry name" value="INVERSIN-A"/>
    <property type="match status" value="1"/>
</dbReference>
<dbReference type="Proteomes" id="UP001419910">
    <property type="component" value="Unassembled WGS sequence"/>
</dbReference>
<evidence type="ECO:0000259" key="5">
    <source>
        <dbReference type="Pfam" id="PF20033"/>
    </source>
</evidence>
<dbReference type="EMBL" id="JBDIME010000001">
    <property type="protein sequence ID" value="MEN2788360.1"/>
    <property type="molecule type" value="Genomic_DNA"/>
</dbReference>
<evidence type="ECO:0000313" key="6">
    <source>
        <dbReference type="EMBL" id="MEN2788360.1"/>
    </source>
</evidence>
<protein>
    <submittedName>
        <fullName evidence="6">DUF6438 domain-containing protein</fullName>
    </submittedName>
</protein>
<accession>A0ABU9XXU4</accession>
<feature type="domain" description="DUF6438" evidence="5">
    <location>
        <begin position="70"/>
        <end position="183"/>
    </location>
</feature>
<dbReference type="InterPro" id="IPR036770">
    <property type="entry name" value="Ankyrin_rpt-contain_sf"/>
</dbReference>
<gene>
    <name evidence="6" type="ORF">ABC974_01880</name>
</gene>
<dbReference type="PANTHER" id="PTHR24198">
    <property type="entry name" value="ANKYRIN REPEAT AND PROTEIN KINASE DOMAIN-CONTAINING PROTEIN"/>
    <property type="match status" value="1"/>
</dbReference>
<keyword evidence="1" id="KW-0677">Repeat</keyword>
<keyword evidence="7" id="KW-1185">Reference proteome</keyword>
<evidence type="ECO:0000256" key="1">
    <source>
        <dbReference type="ARBA" id="ARBA00022737"/>
    </source>
</evidence>
<keyword evidence="4" id="KW-0732">Signal</keyword>
<evidence type="ECO:0000256" key="3">
    <source>
        <dbReference type="SAM" id="MobiDB-lite"/>
    </source>
</evidence>
<feature type="chain" id="PRO_5046513510" evidence="4">
    <location>
        <begin position="24"/>
        <end position="441"/>
    </location>
</feature>
<evidence type="ECO:0000256" key="2">
    <source>
        <dbReference type="ARBA" id="ARBA00023043"/>
    </source>
</evidence>
<feature type="signal peptide" evidence="4">
    <location>
        <begin position="1"/>
        <end position="23"/>
    </location>
</feature>
<proteinExistence type="predicted"/>
<dbReference type="Pfam" id="PF20033">
    <property type="entry name" value="DUF6438"/>
    <property type="match status" value="1"/>
</dbReference>
<dbReference type="SUPFAM" id="SSF48403">
    <property type="entry name" value="Ankyrin repeat"/>
    <property type="match status" value="1"/>
</dbReference>
<dbReference type="InterPro" id="IPR002110">
    <property type="entry name" value="Ankyrin_rpt"/>
</dbReference>
<sequence length="441" mass="47019">MGGTILLKPGIALLMMITASCDAVPAQNSQANPPPNARGPFAATRIGPPGAPLTPGAHVPMPQGDPQSIVIRLERGGCFGSCPDYSVDITGMGTVSYEGLGSVLVRGKHHYKVGADVVQRLAEQFRRADFWSLRDDYSSQITDQSTYKLVVTIGGQTKAVTDYVGGDVGMPASVTELEKAVDAAAGTARWIDGNEETLPSLRREHWSFHSRDAGETLARAASSAPDSVVNGLLDGRAPIDARPTDVFEGAASPLENACRKARLAIARRLIAAGALDTRADARELALFAAVESAHPAMVAEILRLHPRVNARNREGDTPLLWVEEGGHPFYDDEKSTDTPAVIRQLIAAGANPNATDKDSETVLHKTLDVANAREYIKAGAELEARNKSGETPLLATYGEDIALLLLDSGANPDVRNANGLSFVDIAGERHFDKVLKRLKQP</sequence>
<dbReference type="SMART" id="SM00248">
    <property type="entry name" value="ANK"/>
    <property type="match status" value="4"/>
</dbReference>
<keyword evidence="2" id="KW-0040">ANK repeat</keyword>